<keyword evidence="1" id="KW-1133">Transmembrane helix</keyword>
<dbReference type="Proteomes" id="UP001352852">
    <property type="component" value="Unassembled WGS sequence"/>
</dbReference>
<keyword evidence="3" id="KW-1185">Reference proteome</keyword>
<name>A0ABU7DKZ6_9TELE</name>
<proteinExistence type="predicted"/>
<sequence length="103" mass="11383">MQYKIYRQKVDFNFHSELKGKVSSSLLLNDLITAFHLVMHSYRSLRMFLCPVAGGHLCFVFAWGAFRVIGRGQGGPAARGMLGGGASRGRGAWGVRRLDVLLV</sequence>
<accession>A0ABU7DKZ6</accession>
<evidence type="ECO:0000313" key="2">
    <source>
        <dbReference type="EMBL" id="MED6275734.1"/>
    </source>
</evidence>
<keyword evidence="1" id="KW-0472">Membrane</keyword>
<feature type="transmembrane region" description="Helical" evidence="1">
    <location>
        <begin position="45"/>
        <end position="66"/>
    </location>
</feature>
<gene>
    <name evidence="2" type="ORF">CHARACLAT_029479</name>
</gene>
<evidence type="ECO:0000313" key="3">
    <source>
        <dbReference type="Proteomes" id="UP001352852"/>
    </source>
</evidence>
<dbReference type="EMBL" id="JAHUTJ010028767">
    <property type="protein sequence ID" value="MED6275734.1"/>
    <property type="molecule type" value="Genomic_DNA"/>
</dbReference>
<organism evidence="2 3">
    <name type="scientific">Characodon lateralis</name>
    <dbReference type="NCBI Taxonomy" id="208331"/>
    <lineage>
        <taxon>Eukaryota</taxon>
        <taxon>Metazoa</taxon>
        <taxon>Chordata</taxon>
        <taxon>Craniata</taxon>
        <taxon>Vertebrata</taxon>
        <taxon>Euteleostomi</taxon>
        <taxon>Actinopterygii</taxon>
        <taxon>Neopterygii</taxon>
        <taxon>Teleostei</taxon>
        <taxon>Neoteleostei</taxon>
        <taxon>Acanthomorphata</taxon>
        <taxon>Ovalentaria</taxon>
        <taxon>Atherinomorphae</taxon>
        <taxon>Cyprinodontiformes</taxon>
        <taxon>Goodeidae</taxon>
        <taxon>Characodon</taxon>
    </lineage>
</organism>
<comment type="caution">
    <text evidence="2">The sequence shown here is derived from an EMBL/GenBank/DDBJ whole genome shotgun (WGS) entry which is preliminary data.</text>
</comment>
<protein>
    <submittedName>
        <fullName evidence="2">Uncharacterized protein</fullName>
    </submittedName>
</protein>
<evidence type="ECO:0000256" key="1">
    <source>
        <dbReference type="SAM" id="Phobius"/>
    </source>
</evidence>
<reference evidence="2 3" key="1">
    <citation type="submission" date="2021-06" db="EMBL/GenBank/DDBJ databases">
        <authorList>
            <person name="Palmer J.M."/>
        </authorList>
    </citation>
    <scope>NUCLEOTIDE SEQUENCE [LARGE SCALE GENOMIC DNA]</scope>
    <source>
        <strain evidence="2 3">CL_MEX2019</strain>
        <tissue evidence="2">Muscle</tissue>
    </source>
</reference>
<keyword evidence="1" id="KW-0812">Transmembrane</keyword>